<protein>
    <recommendedName>
        <fullName evidence="3">Xaa-Pro dipeptidase</fullName>
    </recommendedName>
</protein>
<proteinExistence type="predicted"/>
<organism evidence="1 2">
    <name type="scientific">Frankia nepalensis</name>
    <dbReference type="NCBI Taxonomy" id="1836974"/>
    <lineage>
        <taxon>Bacteria</taxon>
        <taxon>Bacillati</taxon>
        <taxon>Actinomycetota</taxon>
        <taxon>Actinomycetes</taxon>
        <taxon>Frankiales</taxon>
        <taxon>Frankiaceae</taxon>
        <taxon>Frankia</taxon>
    </lineage>
</organism>
<comment type="caution">
    <text evidence="1">The sequence shown here is derived from an EMBL/GenBank/DDBJ whole genome shotgun (WGS) entry which is preliminary data.</text>
</comment>
<evidence type="ECO:0000313" key="1">
    <source>
        <dbReference type="EMBL" id="MBL7627263.1"/>
    </source>
</evidence>
<name>A0A937RJ13_9ACTN</name>
<evidence type="ECO:0000313" key="2">
    <source>
        <dbReference type="Proteomes" id="UP000604475"/>
    </source>
</evidence>
<reference evidence="1" key="1">
    <citation type="submission" date="2020-12" db="EMBL/GenBank/DDBJ databases">
        <title>Genomic characterization of non-nitrogen-fixing Frankia strains.</title>
        <authorList>
            <person name="Carlos-Shanley C."/>
            <person name="Guerra T."/>
            <person name="Hahn D."/>
        </authorList>
    </citation>
    <scope>NUCLEOTIDE SEQUENCE</scope>
    <source>
        <strain evidence="1">CN6</strain>
    </source>
</reference>
<gene>
    <name evidence="1" type="ORF">I7412_08790</name>
</gene>
<dbReference type="AlphaFoldDB" id="A0A937RJ13"/>
<evidence type="ECO:0008006" key="3">
    <source>
        <dbReference type="Google" id="ProtNLM"/>
    </source>
</evidence>
<sequence>MAKLPADFADLEPFTDWCLDTEDARFAKRYASNMDEMQAFYDAVFPRIQDALTYLDKFELEELSEDAFNLLLLYYSLCTISFPVEAWRQPRVPDAGAAHISNVLAPAV</sequence>
<dbReference type="EMBL" id="JAEACQ010000159">
    <property type="protein sequence ID" value="MBL7627263.1"/>
    <property type="molecule type" value="Genomic_DNA"/>
</dbReference>
<dbReference type="RefSeq" id="WP_203007153.1">
    <property type="nucleotide sequence ID" value="NZ_JADWYU010000388.1"/>
</dbReference>
<dbReference type="Proteomes" id="UP000604475">
    <property type="component" value="Unassembled WGS sequence"/>
</dbReference>
<accession>A0A937RJ13</accession>
<keyword evidence="2" id="KW-1185">Reference proteome</keyword>